<comment type="subcellular location">
    <subcellularLocation>
        <location evidence="1 13">Cytoplasm</location>
    </subcellularLocation>
</comment>
<dbReference type="GO" id="GO:0003684">
    <property type="term" value="F:damaged DNA binding"/>
    <property type="evidence" value="ECO:0007669"/>
    <property type="project" value="InterPro"/>
</dbReference>
<evidence type="ECO:0000256" key="3">
    <source>
        <dbReference type="ARBA" id="ARBA00022741"/>
    </source>
</evidence>
<evidence type="ECO:0000313" key="17">
    <source>
        <dbReference type="Proteomes" id="UP000623678"/>
    </source>
</evidence>
<feature type="domain" description="Helicase ATP-binding" evidence="14">
    <location>
        <begin position="630"/>
        <end position="791"/>
    </location>
</feature>
<dbReference type="PANTHER" id="PTHR47964">
    <property type="entry name" value="ATP-DEPENDENT DNA HELICASE HOMOLOG RECG, CHLOROPLASTIC"/>
    <property type="match status" value="1"/>
</dbReference>
<dbReference type="GO" id="GO:0016787">
    <property type="term" value="F:hydrolase activity"/>
    <property type="evidence" value="ECO:0007669"/>
    <property type="project" value="UniProtKB-KW"/>
</dbReference>
<evidence type="ECO:0000256" key="9">
    <source>
        <dbReference type="ARBA" id="ARBA00023204"/>
    </source>
</evidence>
<dbReference type="InterPro" id="IPR041471">
    <property type="entry name" value="UvrB_inter"/>
</dbReference>
<dbReference type="EMBL" id="JACRTD010000006">
    <property type="protein sequence ID" value="MBC8585773.1"/>
    <property type="molecule type" value="Genomic_DNA"/>
</dbReference>
<evidence type="ECO:0000256" key="6">
    <source>
        <dbReference type="ARBA" id="ARBA00022806"/>
    </source>
</evidence>
<dbReference type="PROSITE" id="PS51192">
    <property type="entry name" value="HELICASE_ATP_BIND_1"/>
    <property type="match status" value="1"/>
</dbReference>
<comment type="similarity">
    <text evidence="10 13">In the N-terminal section; belongs to the UvrB family.</text>
</comment>
<proteinExistence type="inferred from homology"/>
<dbReference type="HAMAP" id="MF_00969">
    <property type="entry name" value="TRCF"/>
    <property type="match status" value="1"/>
</dbReference>
<dbReference type="EC" id="3.6.4.-" evidence="13"/>
<dbReference type="Pfam" id="PF03461">
    <property type="entry name" value="TRCF"/>
    <property type="match status" value="1"/>
</dbReference>
<dbReference type="GO" id="GO:0005524">
    <property type="term" value="F:ATP binding"/>
    <property type="evidence" value="ECO:0007669"/>
    <property type="project" value="UniProtKB-UniRule"/>
</dbReference>
<dbReference type="Gene3D" id="3.40.50.300">
    <property type="entry name" value="P-loop containing nucleotide triphosphate hydrolases"/>
    <property type="match status" value="2"/>
</dbReference>
<keyword evidence="9 13" id="KW-0234">DNA repair</keyword>
<keyword evidence="17" id="KW-1185">Reference proteome</keyword>
<evidence type="ECO:0000256" key="13">
    <source>
        <dbReference type="HAMAP-Rule" id="MF_00969"/>
    </source>
</evidence>
<dbReference type="GO" id="GO:0005737">
    <property type="term" value="C:cytoplasm"/>
    <property type="evidence" value="ECO:0007669"/>
    <property type="project" value="UniProtKB-SubCell"/>
</dbReference>
<dbReference type="Pfam" id="PF17757">
    <property type="entry name" value="UvrB_inter"/>
    <property type="match status" value="1"/>
</dbReference>
<keyword evidence="2 13" id="KW-0963">Cytoplasm</keyword>
<dbReference type="Gene3D" id="3.30.2060.10">
    <property type="entry name" value="Penicillin-binding protein 1b domain"/>
    <property type="match status" value="1"/>
</dbReference>
<evidence type="ECO:0000256" key="4">
    <source>
        <dbReference type="ARBA" id="ARBA00022763"/>
    </source>
</evidence>
<evidence type="ECO:0000256" key="5">
    <source>
        <dbReference type="ARBA" id="ARBA00022801"/>
    </source>
</evidence>
<dbReference type="SUPFAM" id="SSF143517">
    <property type="entry name" value="TRCF domain-like"/>
    <property type="match status" value="1"/>
</dbReference>
<dbReference type="SUPFAM" id="SSF141259">
    <property type="entry name" value="CarD-like"/>
    <property type="match status" value="1"/>
</dbReference>
<dbReference type="Gene3D" id="3.40.50.11180">
    <property type="match status" value="1"/>
</dbReference>
<dbReference type="CDD" id="cd17991">
    <property type="entry name" value="DEXHc_TRCF"/>
    <property type="match status" value="1"/>
</dbReference>
<dbReference type="Gene3D" id="2.40.10.170">
    <property type="match status" value="1"/>
</dbReference>
<comment type="function">
    <text evidence="13">Couples transcription and DNA repair by recognizing RNA polymerase (RNAP) stalled at DNA lesions. Mediates ATP-dependent release of RNAP and its truncated transcript from the DNA, and recruitment of nucleotide excision repair machinery to the damaged site.</text>
</comment>
<dbReference type="InterPro" id="IPR011545">
    <property type="entry name" value="DEAD/DEAH_box_helicase_dom"/>
</dbReference>
<accession>A0A926EPJ1</accession>
<keyword evidence="5 13" id="KW-0378">Hydrolase</keyword>
<dbReference type="AlphaFoldDB" id="A0A926EPJ1"/>
<dbReference type="InterPro" id="IPR037235">
    <property type="entry name" value="TRCF-like_C_D7"/>
</dbReference>
<dbReference type="InterPro" id="IPR005118">
    <property type="entry name" value="TRCF_C"/>
</dbReference>
<keyword evidence="8 13" id="KW-0238">DNA-binding</keyword>
<keyword evidence="7 13" id="KW-0067">ATP-binding</keyword>
<dbReference type="PROSITE" id="PS51194">
    <property type="entry name" value="HELICASE_CTER"/>
    <property type="match status" value="1"/>
</dbReference>
<feature type="domain" description="Helicase C-terminal" evidence="15">
    <location>
        <begin position="812"/>
        <end position="966"/>
    </location>
</feature>
<dbReference type="Pfam" id="PF00271">
    <property type="entry name" value="Helicase_C"/>
    <property type="match status" value="1"/>
</dbReference>
<name>A0A926EPJ1_9FIRM</name>
<evidence type="ECO:0000259" key="14">
    <source>
        <dbReference type="PROSITE" id="PS51192"/>
    </source>
</evidence>
<dbReference type="SMART" id="SM00982">
    <property type="entry name" value="TRCF"/>
    <property type="match status" value="1"/>
</dbReference>
<dbReference type="Gene3D" id="3.90.1150.50">
    <property type="entry name" value="Transcription-repair-coupling factor, D7 domain"/>
    <property type="match status" value="1"/>
</dbReference>
<reference evidence="16" key="1">
    <citation type="submission" date="2020-08" db="EMBL/GenBank/DDBJ databases">
        <title>Genome public.</title>
        <authorList>
            <person name="Liu C."/>
            <person name="Sun Q."/>
        </authorList>
    </citation>
    <scope>NUCLEOTIDE SEQUENCE</scope>
    <source>
        <strain evidence="16">NSJ-64</strain>
    </source>
</reference>
<evidence type="ECO:0000256" key="1">
    <source>
        <dbReference type="ARBA" id="ARBA00004496"/>
    </source>
</evidence>
<dbReference type="GO" id="GO:0000716">
    <property type="term" value="P:transcription-coupled nucleotide-excision repair, DNA damage recognition"/>
    <property type="evidence" value="ECO:0007669"/>
    <property type="project" value="UniProtKB-UniRule"/>
</dbReference>
<dbReference type="FunFam" id="3.40.50.300:FF:000546">
    <property type="entry name" value="Transcription-repair-coupling factor"/>
    <property type="match status" value="1"/>
</dbReference>
<dbReference type="SMART" id="SM01058">
    <property type="entry name" value="CarD_TRCF"/>
    <property type="match status" value="1"/>
</dbReference>
<dbReference type="NCBIfam" id="TIGR00580">
    <property type="entry name" value="mfd"/>
    <property type="match status" value="1"/>
</dbReference>
<comment type="similarity">
    <text evidence="11 13">In the C-terminal section; belongs to the helicase family. RecG subfamily.</text>
</comment>
<dbReference type="InterPro" id="IPR047112">
    <property type="entry name" value="RecG/Mfd"/>
</dbReference>
<evidence type="ECO:0000256" key="7">
    <source>
        <dbReference type="ARBA" id="ARBA00022840"/>
    </source>
</evidence>
<evidence type="ECO:0000259" key="15">
    <source>
        <dbReference type="PROSITE" id="PS51194"/>
    </source>
</evidence>
<dbReference type="InterPro" id="IPR036101">
    <property type="entry name" value="CarD-like/TRCF_RID_sf"/>
</dbReference>
<dbReference type="PANTHER" id="PTHR47964:SF1">
    <property type="entry name" value="ATP-DEPENDENT DNA HELICASE HOMOLOG RECG, CHLOROPLASTIC"/>
    <property type="match status" value="1"/>
</dbReference>
<evidence type="ECO:0000256" key="2">
    <source>
        <dbReference type="ARBA" id="ARBA00022490"/>
    </source>
</evidence>
<dbReference type="InterPro" id="IPR027417">
    <property type="entry name" value="P-loop_NTPase"/>
</dbReference>
<dbReference type="InterPro" id="IPR001650">
    <property type="entry name" value="Helicase_C-like"/>
</dbReference>
<dbReference type="SMART" id="SM00490">
    <property type="entry name" value="HELICc"/>
    <property type="match status" value="1"/>
</dbReference>
<dbReference type="SUPFAM" id="SSF52540">
    <property type="entry name" value="P-loop containing nucleoside triphosphate hydrolases"/>
    <property type="match status" value="4"/>
</dbReference>
<dbReference type="InterPro" id="IPR003711">
    <property type="entry name" value="CarD-like/TRCF_RID"/>
</dbReference>
<dbReference type="InterPro" id="IPR004576">
    <property type="entry name" value="Mfd"/>
</dbReference>
<dbReference type="Pfam" id="PF02559">
    <property type="entry name" value="CarD_TRCF_RID"/>
    <property type="match status" value="1"/>
</dbReference>
<evidence type="ECO:0000256" key="11">
    <source>
        <dbReference type="ARBA" id="ARBA00061399"/>
    </source>
</evidence>
<keyword evidence="4 13" id="KW-0227">DNA damage</keyword>
<evidence type="ECO:0000256" key="8">
    <source>
        <dbReference type="ARBA" id="ARBA00023125"/>
    </source>
</evidence>
<dbReference type="RefSeq" id="WP_262395488.1">
    <property type="nucleotide sequence ID" value="NZ_JACRTD010000006.1"/>
</dbReference>
<organism evidence="16 17">
    <name type="scientific">Youxingia wuxianensis</name>
    <dbReference type="NCBI Taxonomy" id="2763678"/>
    <lineage>
        <taxon>Bacteria</taxon>
        <taxon>Bacillati</taxon>
        <taxon>Bacillota</taxon>
        <taxon>Clostridia</taxon>
        <taxon>Eubacteriales</taxon>
        <taxon>Oscillospiraceae</taxon>
        <taxon>Youxingia</taxon>
    </lineage>
</organism>
<protein>
    <recommendedName>
        <fullName evidence="12 13">Transcription-repair-coupling factor</fullName>
        <shortName evidence="13">TRCF</shortName>
        <ecNumber evidence="13">3.6.4.-</ecNumber>
    </recommendedName>
</protein>
<evidence type="ECO:0000256" key="10">
    <source>
        <dbReference type="ARBA" id="ARBA00061104"/>
    </source>
</evidence>
<dbReference type="GO" id="GO:0006355">
    <property type="term" value="P:regulation of DNA-templated transcription"/>
    <property type="evidence" value="ECO:0007669"/>
    <property type="project" value="UniProtKB-UniRule"/>
</dbReference>
<keyword evidence="3 13" id="KW-0547">Nucleotide-binding</keyword>
<dbReference type="Proteomes" id="UP000623678">
    <property type="component" value="Unassembled WGS sequence"/>
</dbReference>
<dbReference type="GO" id="GO:0003678">
    <property type="term" value="F:DNA helicase activity"/>
    <property type="evidence" value="ECO:0007669"/>
    <property type="project" value="TreeGrafter"/>
</dbReference>
<gene>
    <name evidence="13 16" type="primary">mfd</name>
    <name evidence="16" type="ORF">H8705_09265</name>
</gene>
<dbReference type="InterPro" id="IPR014001">
    <property type="entry name" value="Helicase_ATP-bd"/>
</dbReference>
<keyword evidence="6" id="KW-0347">Helicase</keyword>
<evidence type="ECO:0000256" key="12">
    <source>
        <dbReference type="ARBA" id="ARBA00070128"/>
    </source>
</evidence>
<evidence type="ECO:0000313" key="16">
    <source>
        <dbReference type="EMBL" id="MBC8585773.1"/>
    </source>
</evidence>
<sequence length="1153" mass="128716">MKGFANLIGSMEEFKKISFAIEHKQTPVLITGLSNVHKSGFIYSFTSLLCKSGLVVVPDEATAVRMCEDINMLAGRELALLFPSRELTFQQVQGVSREYEHARLKVLGKLAAGQCQVVVACAKASLQYTIPPQTLAARTKTVKSGESCQMEDLIGFLVSAGYTHSAQVEGVCQFSQRGGILDFFPPHVADPYRLEFWGDEIDTIASFKVDTQRRHETVQEVTITPAAEVVCESEERLIKLLQKAAGGLRGTQGKKAKENIQKEIARIESGLMPDSLDRFLPLIYPSPATIYDYMPEDVLYLCDTANCREVLKNLQVQENEDIKILLEEGVLFKGCDKYSEDFVDLQRHAASSNSVLMDTFVRSVGDIPLKEMINVNAIQLSSWGGEFSLLKEDVQNYLEQGYCVVVFAGTERSADALAGDLRREKIPASWVDDVGGLTPGAVYVIGSSISAGVEYPGIKLAVISHAKSGAGVTQKKRRSKEGKKLKDISDLTPGDYVVHVSHGIGVFEGIVKRDIQGITKDYIKIRYAGTDTLFVPVTQLDLVSKYIGGREDAAVKLNKLNSIEWQKTRQRVKKAVQDMAKELIELYAKRMQVKGFAFSPDSDWQNDFERRFAYEETEDQLRCIQEIKGDMESTVPMDRLLCGDVGFGKTEVAVRAAFKCVMDNKQCAILVPTTILAWQHFQTIQARMEGFPINVELLSRFRSAKEQKEIIKELRRGGIDIIIGTHRLVQNDVQFKDLGLCVIDEEQRFGVRHKEKFKELRSTVDVLTLSATPIPRTLNMAMSGIRDMSIIEEAPQDRHPVQTYVIEHDWGVIAQALQRELRRGGQAFYLHNRVESIDGCAYKLQQLLPQARIVAAHGKMSEEQLSGVWQRLLDHEIDILVCTTIIETGVDVPNCNTLIIEDADRMGLSQLYQIRGRVGRSTRRAFAYLTFRRDKQLSDVASKRLAAIREFTSFGSGFRIAMRDLEIRGAGNILGAQQHGHMEAVGYDMYLRMLSEAVAQQKGETPQLAAECMVDIRVGAHIPEEYIENLAQRIDIYKKIAGIADDEDAMDIIDELIDRFGDPPEAVKGLVDVALVRNTAALMGMKEISQRGDKILFYPETMDMEKAAAAAAKLRGRVMVNVGIKPYISVKIPEGTQPIDTIRETLAAMKPQQ</sequence>
<comment type="caution">
    <text evidence="16">The sequence shown here is derived from an EMBL/GenBank/DDBJ whole genome shotgun (WGS) entry which is preliminary data.</text>
</comment>
<dbReference type="SMART" id="SM00487">
    <property type="entry name" value="DEXDc"/>
    <property type="match status" value="1"/>
</dbReference>
<dbReference type="Pfam" id="PF00270">
    <property type="entry name" value="DEAD"/>
    <property type="match status" value="1"/>
</dbReference>